<name>A0ABR5HMX5_9BURK</name>
<evidence type="ECO:0000313" key="2">
    <source>
        <dbReference type="Proteomes" id="UP000242951"/>
    </source>
</evidence>
<protein>
    <submittedName>
        <fullName evidence="1">Uncharacterized protein</fullName>
    </submittedName>
</protein>
<reference evidence="1 2" key="1">
    <citation type="submission" date="2015-06" db="EMBL/GenBank/DDBJ databases">
        <title>Comparative genomics of Burkholderia leaf nodule symbionts.</title>
        <authorList>
            <person name="Carlier A."/>
            <person name="Eberl L."/>
            <person name="Pinto-Carbo M."/>
        </authorList>
    </citation>
    <scope>NUCLEOTIDE SEQUENCE [LARGE SCALE GENOMIC DNA]</scope>
    <source>
        <strain evidence="1 2">UZHbot3</strain>
    </source>
</reference>
<sequence>MTSANIACGAANVCHIDAAKVASFKSAAQTQFPDAPDFEGEWKLGLAQVQPTVDRFNKLQSSNPAEYKKEIGEACPPISRCIDEVTSPSSPNPPQK</sequence>
<gene>
    <name evidence="1" type="ORF">BPMI_04854</name>
</gene>
<dbReference type="EMBL" id="LELG01000092">
    <property type="protein sequence ID" value="KMQ80423.1"/>
    <property type="molecule type" value="Genomic_DNA"/>
</dbReference>
<comment type="caution">
    <text evidence="1">The sequence shown here is derived from an EMBL/GenBank/DDBJ whole genome shotgun (WGS) entry which is preliminary data.</text>
</comment>
<proteinExistence type="predicted"/>
<keyword evidence="2" id="KW-1185">Reference proteome</keyword>
<accession>A0ABR5HMX5</accession>
<organism evidence="1 2">
    <name type="scientific">Candidatus Burkholderia pumila</name>
    <dbReference type="NCBI Taxonomy" id="1090375"/>
    <lineage>
        <taxon>Bacteria</taxon>
        <taxon>Pseudomonadati</taxon>
        <taxon>Pseudomonadota</taxon>
        <taxon>Betaproteobacteria</taxon>
        <taxon>Burkholderiales</taxon>
        <taxon>Burkholderiaceae</taxon>
        <taxon>Burkholderia</taxon>
    </lineage>
</organism>
<evidence type="ECO:0000313" key="1">
    <source>
        <dbReference type="EMBL" id="KMQ80423.1"/>
    </source>
</evidence>
<dbReference type="Proteomes" id="UP000242951">
    <property type="component" value="Unassembled WGS sequence"/>
</dbReference>